<evidence type="ECO:0000256" key="4">
    <source>
        <dbReference type="ARBA" id="ARBA00022525"/>
    </source>
</evidence>
<dbReference type="PANTHER" id="PTHR33285:SF46">
    <property type="entry name" value="PHYTOSULFOKINE"/>
    <property type="match status" value="1"/>
</dbReference>
<keyword evidence="4 9" id="KW-0964">Secreted</keyword>
<evidence type="ECO:0000256" key="8">
    <source>
        <dbReference type="ARBA" id="ARBA00023030"/>
    </source>
</evidence>
<dbReference type="Proteomes" id="UP001341840">
    <property type="component" value="Unassembled WGS sequence"/>
</dbReference>
<dbReference type="EMBL" id="JASCZI010120884">
    <property type="protein sequence ID" value="MED6156874.1"/>
    <property type="molecule type" value="Genomic_DNA"/>
</dbReference>
<proteinExistence type="inferred from homology"/>
<evidence type="ECO:0000256" key="1">
    <source>
        <dbReference type="ARBA" id="ARBA00004613"/>
    </source>
</evidence>
<accession>A0ABU6U792</accession>
<organism evidence="10 11">
    <name type="scientific">Stylosanthes scabra</name>
    <dbReference type="NCBI Taxonomy" id="79078"/>
    <lineage>
        <taxon>Eukaryota</taxon>
        <taxon>Viridiplantae</taxon>
        <taxon>Streptophyta</taxon>
        <taxon>Embryophyta</taxon>
        <taxon>Tracheophyta</taxon>
        <taxon>Spermatophyta</taxon>
        <taxon>Magnoliopsida</taxon>
        <taxon>eudicotyledons</taxon>
        <taxon>Gunneridae</taxon>
        <taxon>Pentapetalae</taxon>
        <taxon>rosids</taxon>
        <taxon>fabids</taxon>
        <taxon>Fabales</taxon>
        <taxon>Fabaceae</taxon>
        <taxon>Papilionoideae</taxon>
        <taxon>50 kb inversion clade</taxon>
        <taxon>dalbergioids sensu lato</taxon>
        <taxon>Dalbergieae</taxon>
        <taxon>Pterocarpus clade</taxon>
        <taxon>Stylosanthes</taxon>
    </lineage>
</organism>
<reference evidence="10 11" key="1">
    <citation type="journal article" date="2023" name="Plants (Basel)">
        <title>Bridging the Gap: Combining Genomics and Transcriptomics Approaches to Understand Stylosanthes scabra, an Orphan Legume from the Brazilian Caatinga.</title>
        <authorList>
            <person name="Ferreira-Neto J.R.C."/>
            <person name="da Silva M.D."/>
            <person name="Binneck E."/>
            <person name="de Melo N.F."/>
            <person name="da Silva R.H."/>
            <person name="de Melo A.L.T.M."/>
            <person name="Pandolfi V."/>
            <person name="Bustamante F.O."/>
            <person name="Brasileiro-Vidal A.C."/>
            <person name="Benko-Iseppon A.M."/>
        </authorList>
    </citation>
    <scope>NUCLEOTIDE SEQUENCE [LARGE SCALE GENOMIC DNA]</scope>
    <source>
        <tissue evidence="10">Leaves</tissue>
    </source>
</reference>
<comment type="similarity">
    <text evidence="2 9">Belongs to the phytosulfokine family.</text>
</comment>
<evidence type="ECO:0000256" key="2">
    <source>
        <dbReference type="ARBA" id="ARBA00010781"/>
    </source>
</evidence>
<dbReference type="PANTHER" id="PTHR33285">
    <property type="entry name" value="PHYTOSULFOKINES 3"/>
    <property type="match status" value="1"/>
</dbReference>
<protein>
    <recommendedName>
        <fullName evidence="9">Phytosulfokine</fullName>
    </recommendedName>
    <component>
        <recommendedName>
            <fullName evidence="9">Phytosulfokine-alpha</fullName>
            <shortName evidence="9">PSK-alpha</shortName>
            <shortName evidence="9">Phytosulfokine-a</shortName>
        </recommendedName>
    </component>
    <component>
        <recommendedName>
            <fullName evidence="9">Phytosulfokine-beta</fullName>
            <shortName evidence="9">PSK-beta</shortName>
            <shortName evidence="9">Phytosulfokine-b</shortName>
        </recommendedName>
    </component>
</protein>
<comment type="PTM">
    <text evidence="9">Sulfation is important for activity and for the binding to a putative membrane receptor.</text>
</comment>
<dbReference type="Pfam" id="PF06404">
    <property type="entry name" value="PSK"/>
    <property type="match status" value="1"/>
</dbReference>
<comment type="caution">
    <text evidence="10">The sequence shown here is derived from an EMBL/GenBank/DDBJ whole genome shotgun (WGS) entry which is preliminary data.</text>
</comment>
<name>A0ABU6U792_9FABA</name>
<evidence type="ECO:0000256" key="3">
    <source>
        <dbReference type="ARBA" id="ARBA00022473"/>
    </source>
</evidence>
<evidence type="ECO:0000256" key="5">
    <source>
        <dbReference type="ARBA" id="ARBA00022641"/>
    </source>
</evidence>
<keyword evidence="8 9" id="KW-0339">Growth factor</keyword>
<sequence>MKSYNTVFGSWHSGKINRIKMNSCSKVSATLCMATLFFFFFLINFTYASRPVPVASSPLISTQTQPPSVVEESFDLEEYCEGVANKDECLMRRTLEAHLDYIYTQKANP</sequence>
<evidence type="ECO:0000256" key="9">
    <source>
        <dbReference type="RuleBase" id="RU368031"/>
    </source>
</evidence>
<evidence type="ECO:0000313" key="10">
    <source>
        <dbReference type="EMBL" id="MED6156874.1"/>
    </source>
</evidence>
<keyword evidence="7 9" id="KW-0221">Differentiation</keyword>
<keyword evidence="11" id="KW-1185">Reference proteome</keyword>
<dbReference type="InterPro" id="IPR009438">
    <property type="entry name" value="Phytosulfokine"/>
</dbReference>
<keyword evidence="3 9" id="KW-0217">Developmental protein</keyword>
<gene>
    <name evidence="10" type="ORF">PIB30_018445</name>
</gene>
<comment type="PTM">
    <text evidence="9">PSK-alpha is produced by endopeptidase digestion. PSK-beta is produced from PSK-alpha by exopeptidase digestion.</text>
</comment>
<evidence type="ECO:0000313" key="11">
    <source>
        <dbReference type="Proteomes" id="UP001341840"/>
    </source>
</evidence>
<comment type="function">
    <text evidence="9">Promotes plant cell differentiation, organogenesis and somatic embryogenesis as well as cell proliferation.</text>
</comment>
<evidence type="ECO:0000256" key="7">
    <source>
        <dbReference type="ARBA" id="ARBA00022782"/>
    </source>
</evidence>
<keyword evidence="5 9" id="KW-0765">Sulfation</keyword>
<evidence type="ECO:0000256" key="6">
    <source>
        <dbReference type="ARBA" id="ARBA00022729"/>
    </source>
</evidence>
<keyword evidence="6 9" id="KW-0732">Signal</keyword>
<comment type="subcellular location">
    <subcellularLocation>
        <location evidence="1 9">Secreted</location>
    </subcellularLocation>
</comment>